<keyword evidence="2" id="KW-1185">Reference proteome</keyword>
<sequence>MRLQFDEEAAYMEQYLREYIKEHHMQQSAVALEAAIRFHHGQKRTEGRPYIIHPMMLAMHGIALGVAKDDDDLLAVMLLHDVCEDCPVSPEELTVNEKVRQGVRCITKTRREGESKEEMMQRYMENILRSKEACIAKIFDRCHNVSSMAGVFSEKRMQAYIVETKKYIYPLIQYVKDTYPEYDSAIFALEYQITSIINGLEII</sequence>
<dbReference type="EMBL" id="JACRSX010000007">
    <property type="protein sequence ID" value="MBC8562411.1"/>
    <property type="molecule type" value="Genomic_DNA"/>
</dbReference>
<name>A0ABR7N198_9FIRM</name>
<dbReference type="InterPro" id="IPR052194">
    <property type="entry name" value="MESH1"/>
</dbReference>
<dbReference type="Gene3D" id="1.10.3210.10">
    <property type="entry name" value="Hypothetical protein af1432"/>
    <property type="match status" value="1"/>
</dbReference>
<dbReference type="RefSeq" id="WP_249297819.1">
    <property type="nucleotide sequence ID" value="NZ_JACRSX010000007.1"/>
</dbReference>
<proteinExistence type="predicted"/>
<reference evidence="1 2" key="1">
    <citation type="submission" date="2020-08" db="EMBL/GenBank/DDBJ databases">
        <title>Genome public.</title>
        <authorList>
            <person name="Liu C."/>
            <person name="Sun Q."/>
        </authorList>
    </citation>
    <scope>NUCLEOTIDE SEQUENCE [LARGE SCALE GENOMIC DNA]</scope>
    <source>
        <strain evidence="1 2">NSJ-37</strain>
    </source>
</reference>
<accession>A0ABR7N198</accession>
<dbReference type="Proteomes" id="UP000606193">
    <property type="component" value="Unassembled WGS sequence"/>
</dbReference>
<dbReference type="PANTHER" id="PTHR46246:SF1">
    <property type="entry name" value="GUANOSINE-3',5'-BIS(DIPHOSPHATE) 3'-PYROPHOSPHOHYDROLASE MESH1"/>
    <property type="match status" value="1"/>
</dbReference>
<dbReference type="SUPFAM" id="SSF109604">
    <property type="entry name" value="HD-domain/PDEase-like"/>
    <property type="match status" value="1"/>
</dbReference>
<protein>
    <submittedName>
        <fullName evidence="1">Bifunctional (P)ppGpp synthetase/guanosine-3',5'-bis(Diphosphate) 3'-pyrophosphohydrolase</fullName>
    </submittedName>
</protein>
<evidence type="ECO:0000313" key="1">
    <source>
        <dbReference type="EMBL" id="MBC8562411.1"/>
    </source>
</evidence>
<dbReference type="PANTHER" id="PTHR46246">
    <property type="entry name" value="GUANOSINE-3',5'-BIS(DIPHOSPHATE) 3'-PYROPHOSPHOHYDROLASE MESH1"/>
    <property type="match status" value="1"/>
</dbReference>
<comment type="caution">
    <text evidence="1">The sequence shown here is derived from an EMBL/GenBank/DDBJ whole genome shotgun (WGS) entry which is preliminary data.</text>
</comment>
<gene>
    <name evidence="1" type="ORF">H8704_07180</name>
</gene>
<evidence type="ECO:0000313" key="2">
    <source>
        <dbReference type="Proteomes" id="UP000606193"/>
    </source>
</evidence>
<organism evidence="1 2">
    <name type="scientific">Jutongia huaianensis</name>
    <dbReference type="NCBI Taxonomy" id="2763668"/>
    <lineage>
        <taxon>Bacteria</taxon>
        <taxon>Bacillati</taxon>
        <taxon>Bacillota</taxon>
        <taxon>Clostridia</taxon>
        <taxon>Lachnospirales</taxon>
        <taxon>Lachnospiraceae</taxon>
        <taxon>Jutongia</taxon>
    </lineage>
</organism>